<feature type="domain" description="RagB/SusD" evidence="7">
    <location>
        <begin position="316"/>
        <end position="509"/>
    </location>
</feature>
<dbReference type="Pfam" id="PF14322">
    <property type="entry name" value="SusD-like_3"/>
    <property type="match status" value="1"/>
</dbReference>
<sequence>MKKIKKTKYLLLFLVIFSCADPSLDEQVFSNLSPSNFYNNAADGDAAVTAIYNALNRTISLWDFGLSSTVGASHPYFTSRVGWRIEWADYTTSSGNGLSLPRSWNPLYQGIFRANVAISELSTRTFEGDEENTRIQLIAEAQWLRAWCYFHLTQLFGNVPMPLEAAVSVETAKLAATPREAIYAQIIADLEAAEANLPIIRTVPNEIGRPNVGTAKFLLAKVYLTMAGAQVNDASKMALAHSKIKEVIDNASTYGYELLPSYADAIYIDNNSERVWGIQQTQAVEGQGTAGTFVWAGIGSPNGGVPRGQGHGGWTQEFYDLYEDTDTRRDVTMQYSYIHSTTGEETFFSGEPVENYGGDPYQATWGIPNNKYRDSDQGCCDGDPDIVYYRYSDALLMYAEAENSLNGPTATAYEYINMVRARAGASQLIPGSHTQEEFAELMFTERLLEFTFEMQELYDVRRLGKVQEVIEKAPLPVANGTVYRPDFEVWPIPNTEINANPNLEQNPGW</sequence>
<keyword evidence="5" id="KW-0998">Cell outer membrane</keyword>
<evidence type="ECO:0000259" key="7">
    <source>
        <dbReference type="Pfam" id="PF07980"/>
    </source>
</evidence>
<dbReference type="Proteomes" id="UP000276603">
    <property type="component" value="Unassembled WGS sequence"/>
</dbReference>
<dbReference type="AlphaFoldDB" id="A0A3B0BYC2"/>
<evidence type="ECO:0000313" key="10">
    <source>
        <dbReference type="Proteomes" id="UP000276603"/>
    </source>
</evidence>
<dbReference type="SUPFAM" id="SSF48452">
    <property type="entry name" value="TPR-like"/>
    <property type="match status" value="1"/>
</dbReference>
<reference evidence="9 10" key="1">
    <citation type="submission" date="2018-10" db="EMBL/GenBank/DDBJ databases">
        <title>Ulvibacterium marinum gen. nov., sp. nov., a novel marine bacterium of the family Flavobacteriaceae, isolated from a culture of the green alga Ulva prolifera.</title>
        <authorList>
            <person name="Zhang Z."/>
        </authorList>
    </citation>
    <scope>NUCLEOTIDE SEQUENCE [LARGE SCALE GENOMIC DNA]</scope>
    <source>
        <strain evidence="9 10">CCMM003</strain>
    </source>
</reference>
<evidence type="ECO:0000256" key="6">
    <source>
        <dbReference type="SAM" id="SignalP"/>
    </source>
</evidence>
<evidence type="ECO:0000313" key="9">
    <source>
        <dbReference type="EMBL" id="RKN78665.1"/>
    </source>
</evidence>
<evidence type="ECO:0000259" key="8">
    <source>
        <dbReference type="Pfam" id="PF14322"/>
    </source>
</evidence>
<name>A0A3B0BYC2_9FLAO</name>
<dbReference type="EMBL" id="RBCJ01000004">
    <property type="protein sequence ID" value="RKN78665.1"/>
    <property type="molecule type" value="Genomic_DNA"/>
</dbReference>
<dbReference type="Gene3D" id="1.25.40.390">
    <property type="match status" value="1"/>
</dbReference>
<dbReference type="Pfam" id="PF07980">
    <property type="entry name" value="SusD_RagB"/>
    <property type="match status" value="1"/>
</dbReference>
<protein>
    <submittedName>
        <fullName evidence="9">RagB/SusD family nutrient uptake outer membrane protein</fullName>
    </submittedName>
</protein>
<accession>A0A3B0BYC2</accession>
<dbReference type="InterPro" id="IPR033985">
    <property type="entry name" value="SusD-like_N"/>
</dbReference>
<evidence type="ECO:0000256" key="4">
    <source>
        <dbReference type="ARBA" id="ARBA00023136"/>
    </source>
</evidence>
<feature type="domain" description="SusD-like N-terminal" evidence="8">
    <location>
        <begin position="99"/>
        <end position="224"/>
    </location>
</feature>
<proteinExistence type="inferred from homology"/>
<comment type="caution">
    <text evidence="9">The sequence shown here is derived from an EMBL/GenBank/DDBJ whole genome shotgun (WGS) entry which is preliminary data.</text>
</comment>
<feature type="signal peptide" evidence="6">
    <location>
        <begin position="1"/>
        <end position="20"/>
    </location>
</feature>
<dbReference type="InterPro" id="IPR012944">
    <property type="entry name" value="SusD_RagB_dom"/>
</dbReference>
<gene>
    <name evidence="9" type="ORF">D7Z94_20930</name>
</gene>
<dbReference type="InterPro" id="IPR011990">
    <property type="entry name" value="TPR-like_helical_dom_sf"/>
</dbReference>
<dbReference type="OrthoDB" id="5694214at2"/>
<comment type="subcellular location">
    <subcellularLocation>
        <location evidence="1">Cell outer membrane</location>
    </subcellularLocation>
</comment>
<comment type="similarity">
    <text evidence="2">Belongs to the SusD family.</text>
</comment>
<keyword evidence="4" id="KW-0472">Membrane</keyword>
<keyword evidence="10" id="KW-1185">Reference proteome</keyword>
<keyword evidence="3 6" id="KW-0732">Signal</keyword>
<dbReference type="GO" id="GO:0009279">
    <property type="term" value="C:cell outer membrane"/>
    <property type="evidence" value="ECO:0007669"/>
    <property type="project" value="UniProtKB-SubCell"/>
</dbReference>
<evidence type="ECO:0000256" key="2">
    <source>
        <dbReference type="ARBA" id="ARBA00006275"/>
    </source>
</evidence>
<organism evidence="9 10">
    <name type="scientific">Ulvibacterium marinum</name>
    <dbReference type="NCBI Taxonomy" id="2419782"/>
    <lineage>
        <taxon>Bacteria</taxon>
        <taxon>Pseudomonadati</taxon>
        <taxon>Bacteroidota</taxon>
        <taxon>Flavobacteriia</taxon>
        <taxon>Flavobacteriales</taxon>
        <taxon>Flavobacteriaceae</taxon>
        <taxon>Ulvibacterium</taxon>
    </lineage>
</organism>
<evidence type="ECO:0000256" key="5">
    <source>
        <dbReference type="ARBA" id="ARBA00023237"/>
    </source>
</evidence>
<feature type="chain" id="PRO_5017260565" evidence="6">
    <location>
        <begin position="21"/>
        <end position="509"/>
    </location>
</feature>
<dbReference type="PROSITE" id="PS51257">
    <property type="entry name" value="PROKAR_LIPOPROTEIN"/>
    <property type="match status" value="1"/>
</dbReference>
<evidence type="ECO:0000256" key="3">
    <source>
        <dbReference type="ARBA" id="ARBA00022729"/>
    </source>
</evidence>
<evidence type="ECO:0000256" key="1">
    <source>
        <dbReference type="ARBA" id="ARBA00004442"/>
    </source>
</evidence>
<dbReference type="RefSeq" id="WP_120713573.1">
    <property type="nucleotide sequence ID" value="NZ_RBCJ01000004.1"/>
</dbReference>